<organism evidence="1 2">
    <name type="scientific">Rhabditophanes sp. KR3021</name>
    <dbReference type="NCBI Taxonomy" id="114890"/>
    <lineage>
        <taxon>Eukaryota</taxon>
        <taxon>Metazoa</taxon>
        <taxon>Ecdysozoa</taxon>
        <taxon>Nematoda</taxon>
        <taxon>Chromadorea</taxon>
        <taxon>Rhabditida</taxon>
        <taxon>Tylenchina</taxon>
        <taxon>Panagrolaimomorpha</taxon>
        <taxon>Strongyloidoidea</taxon>
        <taxon>Alloionematidae</taxon>
        <taxon>Rhabditophanes</taxon>
    </lineage>
</organism>
<accession>A0AC35TPN1</accession>
<evidence type="ECO:0000313" key="1">
    <source>
        <dbReference type="Proteomes" id="UP000095286"/>
    </source>
</evidence>
<name>A0AC35TPN1_9BILA</name>
<dbReference type="WBParaSite" id="RSKR_0000301300.1">
    <property type="protein sequence ID" value="RSKR_0000301300.1"/>
    <property type="gene ID" value="RSKR_0000301300"/>
</dbReference>
<evidence type="ECO:0000313" key="2">
    <source>
        <dbReference type="WBParaSite" id="RSKR_0000301300.1"/>
    </source>
</evidence>
<protein>
    <submittedName>
        <fullName evidence="2">MSC domain-containing protein</fullName>
    </submittedName>
</protein>
<reference evidence="2" key="1">
    <citation type="submission" date="2016-11" db="UniProtKB">
        <authorList>
            <consortium name="WormBaseParasite"/>
        </authorList>
    </citation>
    <scope>IDENTIFICATION</scope>
    <source>
        <strain evidence="2">KR3021</strain>
    </source>
</reference>
<sequence length="595" mass="66164">MSESTNSNPSAAETRKEQSIQTTVPKSTLDDTWHKVVHSQFSQKPVNFESNPIESTTNPKISHLSGIQTNASEIYNDIVFESKCRSNVPLRKEDRKKIVKECGKKQRLTVGYIVKCFVFYGVLYAIYAALFFSMMFIFMRNSTDKPYLSGQGSFLGLPGMSLIPGYAGTGLPTITFTADDPSSYKGYVDEIEEFLKNNQINVNGKISKDEIRKQEISDVKESELKKGETSDVEKVENVVKRKKRDDVIKEVVPTITSTISTPHLDSVGSSKSNTPTVDAVPEKVVEEETPSKPEEDIKTTTLPSPLVEDITTPYLSSTSGEQETIAASSTTVPIVRTNSTVSALLSTTINPNSAVINSSYNQIEKCLSTECLNACPNGDTSCKGRMTSCFSGGNECMQEVVSKLIEDSTKSVDCSSENNYGYAEGEPCLILSINNVINWTPSIFVNFSNLPELYHRRNKIKQLLKNELTPTQTFSEELINHAILSQPIGKTIPVSCSYVSANDTDDMSNSSQFKLSPALGISNDFDYYPFKYSKNGTQIPKPYVIVKLTGLPTNELVEVACRYYIEKNEMDEKDKVVNEQRFFVKVIKDSKREEV</sequence>
<dbReference type="Proteomes" id="UP000095286">
    <property type="component" value="Unplaced"/>
</dbReference>
<proteinExistence type="predicted"/>